<reference evidence="2 3" key="1">
    <citation type="journal article" date="2014" name="Int. J. Syst. Evol. Microbiol.">
        <title>Nocardioides zeae sp. nov., isolated from the stem of Zea mays.</title>
        <authorList>
            <person name="Glaeser S.P."/>
            <person name="McInroy J.A."/>
            <person name="Busse H.J."/>
            <person name="Kampfer P."/>
        </authorList>
    </citation>
    <scope>NUCLEOTIDE SEQUENCE [LARGE SCALE GENOMIC DNA]</scope>
    <source>
        <strain evidence="2 3">JCM 30728</strain>
    </source>
</reference>
<dbReference type="NCBIfam" id="NF041259">
    <property type="entry name" value="mono_DmmA_fam"/>
    <property type="match status" value="1"/>
</dbReference>
<dbReference type="AlphaFoldDB" id="A0A6P0HGU4"/>
<gene>
    <name evidence="2" type="ORF">G3T38_04230</name>
</gene>
<protein>
    <recommendedName>
        <fullName evidence="1">Dimethylamine monooxygenase subunit DmmA-like C-terminal domain-containing protein</fullName>
    </recommendedName>
</protein>
<organism evidence="2 3">
    <name type="scientific">Nocardioides zeae</name>
    <dbReference type="NCBI Taxonomy" id="1457234"/>
    <lineage>
        <taxon>Bacteria</taxon>
        <taxon>Bacillati</taxon>
        <taxon>Actinomycetota</taxon>
        <taxon>Actinomycetes</taxon>
        <taxon>Propionibacteriales</taxon>
        <taxon>Nocardioidaceae</taxon>
        <taxon>Nocardioides</taxon>
    </lineage>
</organism>
<feature type="domain" description="Dimethylamine monooxygenase subunit DmmA-like C-terminal" evidence="1">
    <location>
        <begin position="124"/>
        <end position="166"/>
    </location>
</feature>
<evidence type="ECO:0000259" key="1">
    <source>
        <dbReference type="Pfam" id="PF22289"/>
    </source>
</evidence>
<evidence type="ECO:0000313" key="3">
    <source>
        <dbReference type="Proteomes" id="UP000468687"/>
    </source>
</evidence>
<comment type="caution">
    <text evidence="2">The sequence shown here is derived from an EMBL/GenBank/DDBJ whole genome shotgun (WGS) entry which is preliminary data.</text>
</comment>
<dbReference type="InterPro" id="IPR048037">
    <property type="entry name" value="DmmA-like_C"/>
</dbReference>
<dbReference type="Pfam" id="PF22289">
    <property type="entry name" value="DmmA-like_C"/>
    <property type="match status" value="1"/>
</dbReference>
<dbReference type="Proteomes" id="UP000468687">
    <property type="component" value="Unassembled WGS sequence"/>
</dbReference>
<name>A0A6P0HGU4_9ACTN</name>
<keyword evidence="3" id="KW-1185">Reference proteome</keyword>
<dbReference type="EMBL" id="JAAGXA010000002">
    <property type="protein sequence ID" value="NEN77480.1"/>
    <property type="molecule type" value="Genomic_DNA"/>
</dbReference>
<sequence>MAATEVPLGLPHWPAVPEPVDPTAATVLVLALGGHPRTAEVAGAWVREAEGRVPTRLVVADDLATGHDDVVAALDAVRIGVRIMVVGPQHDVLLTLARCRAHGASGAELRAFVVDAEGPTDLPVYCAHCRATHRLHGEPGGTAVCTGCARLLEIHPHHSAARGSFLASDTGTEPDDQVAA</sequence>
<evidence type="ECO:0000313" key="2">
    <source>
        <dbReference type="EMBL" id="NEN77480.1"/>
    </source>
</evidence>
<accession>A0A6P0HGU4</accession>
<proteinExistence type="predicted"/>